<organism evidence="1 2">
    <name type="scientific">Streptomyces yokosukanensis</name>
    <dbReference type="NCBI Taxonomy" id="67386"/>
    <lineage>
        <taxon>Bacteria</taxon>
        <taxon>Bacillati</taxon>
        <taxon>Actinomycetota</taxon>
        <taxon>Actinomycetes</taxon>
        <taxon>Kitasatosporales</taxon>
        <taxon>Streptomycetaceae</taxon>
        <taxon>Streptomyces</taxon>
    </lineage>
</organism>
<name>A0A124HG81_9ACTN</name>
<dbReference type="EMBL" id="LMWN01000018">
    <property type="protein sequence ID" value="KUN06192.1"/>
    <property type="molecule type" value="Genomic_DNA"/>
</dbReference>
<keyword evidence="2" id="KW-1185">Reference proteome</keyword>
<sequence length="225" mass="23580">MNPEQLLGLVGEHRDSIHAALDGEQYALLLARLGALAEAAEADPKAVRRALQGVRLALVPLPLDHPVRVALDSVRLAGPAIDMAVVAGARTLLERLSQPPPVPDTAVIIRAAQARLLAAPVLDLSVVRARCHSAGLDEPPPELIRLDDAERGDRYPAFQFAGAAGGPIPVVLRVNRILVAGIDPWGAADWWLSGNVQLGGKPAALLGELPDEQLIGAATALVEGD</sequence>
<dbReference type="OrthoDB" id="3629757at2"/>
<evidence type="ECO:0000313" key="2">
    <source>
        <dbReference type="Proteomes" id="UP000053127"/>
    </source>
</evidence>
<comment type="caution">
    <text evidence="1">The sequence shown here is derived from an EMBL/GenBank/DDBJ whole genome shotgun (WGS) entry which is preliminary data.</text>
</comment>
<evidence type="ECO:0000313" key="1">
    <source>
        <dbReference type="EMBL" id="KUN06192.1"/>
    </source>
</evidence>
<dbReference type="RefSeq" id="WP_067122707.1">
    <property type="nucleotide sequence ID" value="NZ_JBFACD010000005.1"/>
</dbReference>
<accession>A0A124HG81</accession>
<proteinExistence type="predicted"/>
<dbReference type="STRING" id="67386.AQI95_14960"/>
<dbReference type="Proteomes" id="UP000053127">
    <property type="component" value="Unassembled WGS sequence"/>
</dbReference>
<reference evidence="1 2" key="1">
    <citation type="submission" date="2015-10" db="EMBL/GenBank/DDBJ databases">
        <title>Draft genome sequence of Streptomyces yokosukanensis DSM 40224, type strain for the species Streptomyces yokosukanensis.</title>
        <authorList>
            <person name="Ruckert C."/>
            <person name="Winkler A."/>
            <person name="Kalinowski J."/>
            <person name="Kampfer P."/>
            <person name="Glaeser S."/>
        </authorList>
    </citation>
    <scope>NUCLEOTIDE SEQUENCE [LARGE SCALE GENOMIC DNA]</scope>
    <source>
        <strain evidence="1 2">DSM 40224</strain>
    </source>
</reference>
<dbReference type="AlphaFoldDB" id="A0A124HG81"/>
<protein>
    <submittedName>
        <fullName evidence="1">Uncharacterized protein</fullName>
    </submittedName>
</protein>
<gene>
    <name evidence="1" type="ORF">AQI95_14960</name>
</gene>